<organism evidence="1 2">
    <name type="scientific">Ornithinibacillus hominis</name>
    <dbReference type="NCBI Taxonomy" id="2763055"/>
    <lineage>
        <taxon>Bacteria</taxon>
        <taxon>Bacillati</taxon>
        <taxon>Bacillota</taxon>
        <taxon>Bacilli</taxon>
        <taxon>Bacillales</taxon>
        <taxon>Bacillaceae</taxon>
        <taxon>Ornithinibacillus</taxon>
    </lineage>
</organism>
<reference evidence="1" key="1">
    <citation type="submission" date="2020-08" db="EMBL/GenBank/DDBJ databases">
        <title>Genome public.</title>
        <authorList>
            <person name="Liu C."/>
            <person name="Sun Q."/>
        </authorList>
    </citation>
    <scope>NUCLEOTIDE SEQUENCE</scope>
    <source>
        <strain evidence="1">BX22</strain>
    </source>
</reference>
<name>A0A923RKN2_9BACI</name>
<evidence type="ECO:0000313" key="2">
    <source>
        <dbReference type="Proteomes" id="UP000637359"/>
    </source>
</evidence>
<dbReference type="Proteomes" id="UP000637359">
    <property type="component" value="Unassembled WGS sequence"/>
</dbReference>
<sequence length="83" mass="9642">MEQFNGIVFHGEIEHNSFYLTQVKNISTASTLSLEQLVKMVSYLDRQNDSCYITVNDQVPLLLNDDDMKNLQRDLEVIVKQIH</sequence>
<dbReference type="RefSeq" id="WP_186871058.1">
    <property type="nucleotide sequence ID" value="NZ_JACOOL010000015.1"/>
</dbReference>
<keyword evidence="2" id="KW-1185">Reference proteome</keyword>
<accession>A0A923RKN2</accession>
<comment type="caution">
    <text evidence="1">The sequence shown here is derived from an EMBL/GenBank/DDBJ whole genome shotgun (WGS) entry which is preliminary data.</text>
</comment>
<evidence type="ECO:0000313" key="1">
    <source>
        <dbReference type="EMBL" id="MBC5638348.1"/>
    </source>
</evidence>
<dbReference type="EMBL" id="JACOOL010000015">
    <property type="protein sequence ID" value="MBC5638348.1"/>
    <property type="molecule type" value="Genomic_DNA"/>
</dbReference>
<dbReference type="AlphaFoldDB" id="A0A923RKN2"/>
<gene>
    <name evidence="1" type="ORF">H8S33_16330</name>
</gene>
<protein>
    <submittedName>
        <fullName evidence="1">Uncharacterized protein</fullName>
    </submittedName>
</protein>
<proteinExistence type="predicted"/>